<dbReference type="Gene3D" id="1.10.225.10">
    <property type="entry name" value="Saposin-like"/>
    <property type="match status" value="1"/>
</dbReference>
<dbReference type="Proteomes" id="UP000614601">
    <property type="component" value="Unassembled WGS sequence"/>
</dbReference>
<gene>
    <name evidence="4" type="ORF">BOKJ2_LOCUS2671</name>
</gene>
<keyword evidence="2" id="KW-0732">Signal</keyword>
<feature type="domain" description="Saposin B-type" evidence="3">
    <location>
        <begin position="45"/>
        <end position="134"/>
    </location>
</feature>
<dbReference type="InterPro" id="IPR008139">
    <property type="entry name" value="SaposinB_dom"/>
</dbReference>
<dbReference type="OrthoDB" id="69496at2759"/>
<evidence type="ECO:0000313" key="5">
    <source>
        <dbReference type="Proteomes" id="UP000614601"/>
    </source>
</evidence>
<comment type="caution">
    <text evidence="4">The sequence shown here is derived from an EMBL/GenBank/DDBJ whole genome shotgun (WGS) entry which is preliminary data.</text>
</comment>
<feature type="signal peptide" evidence="2">
    <location>
        <begin position="1"/>
        <end position="16"/>
    </location>
</feature>
<dbReference type="AlphaFoldDB" id="A0A811K262"/>
<dbReference type="SUPFAM" id="SSF47862">
    <property type="entry name" value="Saposin"/>
    <property type="match status" value="1"/>
</dbReference>
<dbReference type="Proteomes" id="UP000783686">
    <property type="component" value="Unassembled WGS sequence"/>
</dbReference>
<dbReference type="InterPro" id="IPR011001">
    <property type="entry name" value="Saposin-like"/>
</dbReference>
<protein>
    <recommendedName>
        <fullName evidence="3">Saposin B-type domain-containing protein</fullName>
    </recommendedName>
</protein>
<dbReference type="EMBL" id="CAJFDH010000002">
    <property type="protein sequence ID" value="CAD5209420.1"/>
    <property type="molecule type" value="Genomic_DNA"/>
</dbReference>
<sequence>MKFLILAFAIMACTQAALVSPRKENPFKVVMEQKGDVRGLSLQDREKVCNGCVGFFTKVQKYIEEVGELSKEHLTKAFKKVCDNLPEDLPGHHEICDIWSPKIIDYVYEHYKGLADNIKPQETCELLFLCQRHTTLAPTTITVPPETIEP</sequence>
<accession>A0A811K262</accession>
<proteinExistence type="predicted"/>
<reference evidence="4" key="1">
    <citation type="submission" date="2020-09" db="EMBL/GenBank/DDBJ databases">
        <authorList>
            <person name="Kikuchi T."/>
        </authorList>
    </citation>
    <scope>NUCLEOTIDE SEQUENCE</scope>
    <source>
        <strain evidence="4">SH1</strain>
    </source>
</reference>
<evidence type="ECO:0000256" key="2">
    <source>
        <dbReference type="SAM" id="SignalP"/>
    </source>
</evidence>
<feature type="chain" id="PRO_5035594483" description="Saposin B-type domain-containing protein" evidence="2">
    <location>
        <begin position="17"/>
        <end position="150"/>
    </location>
</feature>
<dbReference type="PROSITE" id="PS50015">
    <property type="entry name" value="SAP_B"/>
    <property type="match status" value="1"/>
</dbReference>
<evidence type="ECO:0000256" key="1">
    <source>
        <dbReference type="ARBA" id="ARBA00023157"/>
    </source>
</evidence>
<evidence type="ECO:0000259" key="3">
    <source>
        <dbReference type="PROSITE" id="PS50015"/>
    </source>
</evidence>
<name>A0A811K262_9BILA</name>
<keyword evidence="5" id="KW-1185">Reference proteome</keyword>
<keyword evidence="1" id="KW-1015">Disulfide bond</keyword>
<dbReference type="EMBL" id="CAJFCW020000002">
    <property type="protein sequence ID" value="CAG9089270.1"/>
    <property type="molecule type" value="Genomic_DNA"/>
</dbReference>
<evidence type="ECO:0000313" key="4">
    <source>
        <dbReference type="EMBL" id="CAD5209420.1"/>
    </source>
</evidence>
<organism evidence="4 5">
    <name type="scientific">Bursaphelenchus okinawaensis</name>
    <dbReference type="NCBI Taxonomy" id="465554"/>
    <lineage>
        <taxon>Eukaryota</taxon>
        <taxon>Metazoa</taxon>
        <taxon>Ecdysozoa</taxon>
        <taxon>Nematoda</taxon>
        <taxon>Chromadorea</taxon>
        <taxon>Rhabditida</taxon>
        <taxon>Tylenchina</taxon>
        <taxon>Tylenchomorpha</taxon>
        <taxon>Aphelenchoidea</taxon>
        <taxon>Aphelenchoididae</taxon>
        <taxon>Bursaphelenchus</taxon>
    </lineage>
</organism>